<dbReference type="EMBL" id="ML986587">
    <property type="protein sequence ID" value="KAF2268221.1"/>
    <property type="molecule type" value="Genomic_DNA"/>
</dbReference>
<protein>
    <submittedName>
        <fullName evidence="2">Uncharacterized protein</fullName>
    </submittedName>
</protein>
<name>A0A9P4KHF4_9PLEO</name>
<feature type="chain" id="PRO_5040485839" evidence="1">
    <location>
        <begin position="17"/>
        <end position="161"/>
    </location>
</feature>
<reference evidence="3" key="1">
    <citation type="journal article" date="2020" name="Stud. Mycol.">
        <title>101 Dothideomycetes genomes: A test case for predicting lifestyles and emergence of pathogens.</title>
        <authorList>
            <person name="Haridas S."/>
            <person name="Albert R."/>
            <person name="Binder M."/>
            <person name="Bloem J."/>
            <person name="LaButti K."/>
            <person name="Salamov A."/>
            <person name="Andreopoulos B."/>
            <person name="Baker S."/>
            <person name="Barry K."/>
            <person name="Bills G."/>
            <person name="Bluhm B."/>
            <person name="Cannon C."/>
            <person name="Castanera R."/>
            <person name="Culley D."/>
            <person name="Daum C."/>
            <person name="Ezra D."/>
            <person name="Gonzalez J."/>
            <person name="Henrissat B."/>
            <person name="Kuo A."/>
            <person name="Liang C."/>
            <person name="Lipzen A."/>
            <person name="Lutzoni F."/>
            <person name="Magnuson J."/>
            <person name="Mondo S."/>
            <person name="Nolan M."/>
            <person name="Ohm R."/>
            <person name="Pangilinan J."/>
            <person name="Park H.-J."/>
            <person name="Ramirez L."/>
            <person name="Alfaro M."/>
            <person name="Sun H."/>
            <person name="Tritt A."/>
            <person name="Yoshinaga Y."/>
            <person name="Zwiers L.-H."/>
            <person name="Turgeon B."/>
            <person name="Goodwin S."/>
            <person name="Spatafora J."/>
            <person name="Crous P."/>
            <person name="Grigoriev I."/>
        </authorList>
    </citation>
    <scope>NUCLEOTIDE SEQUENCE [LARGE SCALE GENOMIC DNA]</scope>
    <source>
        <strain evidence="3">CBS 304.66</strain>
    </source>
</reference>
<evidence type="ECO:0000313" key="3">
    <source>
        <dbReference type="Proteomes" id="UP000800093"/>
    </source>
</evidence>
<accession>A0A9P4KHF4</accession>
<dbReference type="OrthoDB" id="4519464at2759"/>
<keyword evidence="3" id="KW-1185">Reference proteome</keyword>
<dbReference type="Proteomes" id="UP000800093">
    <property type="component" value="Unassembled WGS sequence"/>
</dbReference>
<evidence type="ECO:0000313" key="2">
    <source>
        <dbReference type="EMBL" id="KAF2268221.1"/>
    </source>
</evidence>
<keyword evidence="1" id="KW-0732">Signal</keyword>
<comment type="caution">
    <text evidence="2">The sequence shown here is derived from an EMBL/GenBank/DDBJ whole genome shotgun (WGS) entry which is preliminary data.</text>
</comment>
<organism evidence="2 3">
    <name type="scientific">Lojkania enalia</name>
    <dbReference type="NCBI Taxonomy" id="147567"/>
    <lineage>
        <taxon>Eukaryota</taxon>
        <taxon>Fungi</taxon>
        <taxon>Dikarya</taxon>
        <taxon>Ascomycota</taxon>
        <taxon>Pezizomycotina</taxon>
        <taxon>Dothideomycetes</taxon>
        <taxon>Pleosporomycetidae</taxon>
        <taxon>Pleosporales</taxon>
        <taxon>Pleosporales incertae sedis</taxon>
        <taxon>Lojkania</taxon>
    </lineage>
</organism>
<gene>
    <name evidence="2" type="ORF">CC78DRAFT_540969</name>
</gene>
<dbReference type="AlphaFoldDB" id="A0A9P4KHF4"/>
<evidence type="ECO:0000256" key="1">
    <source>
        <dbReference type="SAM" id="SignalP"/>
    </source>
</evidence>
<feature type="signal peptide" evidence="1">
    <location>
        <begin position="1"/>
        <end position="16"/>
    </location>
</feature>
<proteinExistence type="predicted"/>
<sequence>MQLLNLLLAIAGIASAADIFRTTGDNCSGTKIGCSGIQENNCCAFSIARPQLSYNLPANSRGQGWSGAGCTGNVGTFTNVNQVTNRCVSFSIAVSSAKWLTGLNKREELSDEPCAEPNVAIYEIDGEEKKVRIPEGKSFEIEQWIEDGEWAKLSRLQAYSV</sequence>